<keyword evidence="1" id="KW-0175">Coiled coil</keyword>
<proteinExistence type="predicted"/>
<evidence type="ECO:0000256" key="1">
    <source>
        <dbReference type="SAM" id="Coils"/>
    </source>
</evidence>
<organism evidence="3">
    <name type="scientific">Cyprideis torosa</name>
    <dbReference type="NCBI Taxonomy" id="163714"/>
    <lineage>
        <taxon>Eukaryota</taxon>
        <taxon>Metazoa</taxon>
        <taxon>Ecdysozoa</taxon>
        <taxon>Arthropoda</taxon>
        <taxon>Crustacea</taxon>
        <taxon>Oligostraca</taxon>
        <taxon>Ostracoda</taxon>
        <taxon>Podocopa</taxon>
        <taxon>Podocopida</taxon>
        <taxon>Cytherocopina</taxon>
        <taxon>Cytheroidea</taxon>
        <taxon>Cytherideidae</taxon>
        <taxon>Cyprideis</taxon>
    </lineage>
</organism>
<sequence length="667" mass="74381">MEDEIARLKEELQKTSDRWRQSETEKKALINLLRKVEREKDELIQRSNFEMRQDAQTQVGLESWLEHQADSGEGGPSENERLAETNLRLKDVISIGRELIQVQAMRLENIQSDLERYRKILKIEREHKEIMSRKAERAQKETKEIIEMYERRIDKIRSSFIKFGRYRSPSPYAIPKPSVSSDDEATGSPVGSPVMDKSVQESVAENSSTRVVVTPPPTSETPKFLDLLSRRKRTLQKESSNDSTHQTEEGMESVKASSPTSPPDIGQDVAMIKLRSQLKRALLENKSLSGQLGSLHEMLELLGELEDLIDQSSKELEGDLSQSITTKDSGIGASTAGDSPPIANGSDGTLQVMLQPATQASVEQEDKPPPCRTDLRSPDDDEGLCPQSPSEWSAPKSREFINISRAFLKIHAMIQENQTLRAELNAVQEISSRLSDSVVIQERRLSTIADELSGIWDSLSTLRCRTESLNNAESFRRYELGQKREVLARLRQDLEASKECYRLVKERNLKSEKDWLEMRKEWRTRKSSDAAQYGEGISGVVEEVETPSTVSPSSAIITASEDILVPLGSPPTDHQVNTSLHEAAGISVLPDSFKKNDQDPVQETNLSETSSSTVLGLDTGEQEPKSTCEEVSNVATSSSDLETIHTTVESTTSTEIAGTSEDSKALP</sequence>
<feature type="compositionally biased region" description="Low complexity" evidence="2">
    <location>
        <begin position="644"/>
        <end position="656"/>
    </location>
</feature>
<accession>A0A7R8W052</accession>
<gene>
    <name evidence="3" type="ORF">CTOB1V02_LOCUS315</name>
</gene>
<name>A0A7R8W052_9CRUS</name>
<feature type="coiled-coil region" evidence="1">
    <location>
        <begin position="107"/>
        <end position="152"/>
    </location>
</feature>
<evidence type="ECO:0000256" key="2">
    <source>
        <dbReference type="SAM" id="MobiDB-lite"/>
    </source>
</evidence>
<feature type="coiled-coil region" evidence="1">
    <location>
        <begin position="5"/>
        <end position="53"/>
    </location>
</feature>
<feature type="compositionally biased region" description="Basic and acidic residues" evidence="2">
    <location>
        <begin position="364"/>
        <end position="378"/>
    </location>
</feature>
<reference evidence="3" key="1">
    <citation type="submission" date="2020-11" db="EMBL/GenBank/DDBJ databases">
        <authorList>
            <person name="Tran Van P."/>
        </authorList>
    </citation>
    <scope>NUCLEOTIDE SEQUENCE</scope>
</reference>
<dbReference type="AlphaFoldDB" id="A0A7R8W052"/>
<evidence type="ECO:0000313" key="3">
    <source>
        <dbReference type="EMBL" id="CAD7222303.1"/>
    </source>
</evidence>
<protein>
    <submittedName>
        <fullName evidence="3">Uncharacterized protein</fullName>
    </submittedName>
</protein>
<feature type="compositionally biased region" description="Basic and acidic residues" evidence="2">
    <location>
        <begin position="235"/>
        <end position="248"/>
    </location>
</feature>
<dbReference type="OrthoDB" id="6363929at2759"/>
<feature type="region of interest" description="Disordered" evidence="2">
    <location>
        <begin position="171"/>
        <end position="266"/>
    </location>
</feature>
<feature type="region of interest" description="Disordered" evidence="2">
    <location>
        <begin position="314"/>
        <end position="394"/>
    </location>
</feature>
<feature type="region of interest" description="Disordered" evidence="2">
    <location>
        <begin position="591"/>
        <end position="667"/>
    </location>
</feature>
<feature type="compositionally biased region" description="Polar residues" evidence="2">
    <location>
        <begin position="599"/>
        <end position="614"/>
    </location>
</feature>
<feature type="compositionally biased region" description="Polar residues" evidence="2">
    <location>
        <begin position="629"/>
        <end position="641"/>
    </location>
</feature>
<dbReference type="EMBL" id="OB660044">
    <property type="protein sequence ID" value="CAD7222303.1"/>
    <property type="molecule type" value="Genomic_DNA"/>
</dbReference>